<dbReference type="GO" id="GO:0016020">
    <property type="term" value="C:membrane"/>
    <property type="evidence" value="ECO:0007669"/>
    <property type="project" value="TreeGrafter"/>
</dbReference>
<dbReference type="SUPFAM" id="SSF88713">
    <property type="entry name" value="Glycoside hydrolase/deacetylase"/>
    <property type="match status" value="1"/>
</dbReference>
<comment type="caution">
    <text evidence="4">The sequence shown here is derived from an EMBL/GenBank/DDBJ whole genome shotgun (WGS) entry which is preliminary data.</text>
</comment>
<dbReference type="Gene3D" id="3.20.20.370">
    <property type="entry name" value="Glycoside hydrolase/deacetylase"/>
    <property type="match status" value="1"/>
</dbReference>
<sequence>MLVDELVLLIDRTACAGCPLLFPLRMPPGIACALDERFELCGFADFVLMVRLRLMLAGIHVAATSCTCRSTSYYPIICLIKRKRGIRMPAEAFWRGNPKQSMCAFTFDDGPHELSLELWLDTLEQGGAVGTFFFTGEWMDRHPDKARDILARGHILAPHTYHHRRMSQLSKPLFLEQLKWTELAYQDATGLPCPTFMRFPYCAFTQENLEWLAEAGYTDVEGEDSGDWAGISAAQIVSKIEPVLGNGTIVVQHANDIAKGSPEALKMLIRKAYEKGLTPVGIPEMMSSAGIDHGCRAWKLSIETPAAIDFPVDDWQPVQNDGDLLRLAYESADWRIPQFTSSFQTEYAWYDQLAAPLEWEDVKENRELFFARRFSDCYWAYARAGIRGDTFVLMDYAAKEAQADTLVYLLRWAGEQARRYQCSRMEANRDIRRMDEMCRQLGWNSEIVLA</sequence>
<protein>
    <submittedName>
        <fullName evidence="4">Polysaccharide deacetylase family protein</fullName>
    </submittedName>
</protein>
<evidence type="ECO:0000256" key="2">
    <source>
        <dbReference type="ARBA" id="ARBA00022801"/>
    </source>
</evidence>
<dbReference type="GO" id="GO:0016810">
    <property type="term" value="F:hydrolase activity, acting on carbon-nitrogen (but not peptide) bonds"/>
    <property type="evidence" value="ECO:0007669"/>
    <property type="project" value="InterPro"/>
</dbReference>
<dbReference type="InterPro" id="IPR050248">
    <property type="entry name" value="Polysacc_deacetylase_ArnD"/>
</dbReference>
<feature type="domain" description="NodB homology" evidence="3">
    <location>
        <begin position="101"/>
        <end position="280"/>
    </location>
</feature>
<evidence type="ECO:0000313" key="4">
    <source>
        <dbReference type="EMBL" id="TJY41148.1"/>
    </source>
</evidence>
<dbReference type="EMBL" id="SUPK01000007">
    <property type="protein sequence ID" value="TJY41148.1"/>
    <property type="molecule type" value="Genomic_DNA"/>
</dbReference>
<dbReference type="InterPro" id="IPR011330">
    <property type="entry name" value="Glyco_hydro/deAcase_b/a-brl"/>
</dbReference>
<dbReference type="AlphaFoldDB" id="A0A4U0F9H2"/>
<evidence type="ECO:0000259" key="3">
    <source>
        <dbReference type="PROSITE" id="PS51677"/>
    </source>
</evidence>
<reference evidence="4 5" key="1">
    <citation type="submission" date="2019-04" db="EMBL/GenBank/DDBJ databases">
        <title>Cohnella sp. nov., isolated from soil.</title>
        <authorList>
            <person name="Kim W."/>
        </authorList>
    </citation>
    <scope>NUCLEOTIDE SEQUENCE [LARGE SCALE GENOMIC DNA]</scope>
    <source>
        <strain evidence="4 5">CAU 1483</strain>
    </source>
</reference>
<evidence type="ECO:0000256" key="1">
    <source>
        <dbReference type="ARBA" id="ARBA00022723"/>
    </source>
</evidence>
<proteinExistence type="predicted"/>
<dbReference type="PROSITE" id="PS51677">
    <property type="entry name" value="NODB"/>
    <property type="match status" value="1"/>
</dbReference>
<keyword evidence="2" id="KW-0378">Hydrolase</keyword>
<dbReference type="Proteomes" id="UP000309673">
    <property type="component" value="Unassembled WGS sequence"/>
</dbReference>
<dbReference type="CDD" id="cd10917">
    <property type="entry name" value="CE4_NodB_like_6s_7s"/>
    <property type="match status" value="1"/>
</dbReference>
<evidence type="ECO:0000313" key="5">
    <source>
        <dbReference type="Proteomes" id="UP000309673"/>
    </source>
</evidence>
<keyword evidence="1" id="KW-0479">Metal-binding</keyword>
<accession>A0A4U0F9H2</accession>
<dbReference type="PANTHER" id="PTHR10587">
    <property type="entry name" value="GLYCOSYL TRANSFERASE-RELATED"/>
    <property type="match status" value="1"/>
</dbReference>
<dbReference type="PANTHER" id="PTHR10587:SF133">
    <property type="entry name" value="CHITIN DEACETYLASE 1-RELATED"/>
    <property type="match status" value="1"/>
</dbReference>
<keyword evidence="5" id="KW-1185">Reference proteome</keyword>
<gene>
    <name evidence="4" type="ORF">E5161_15770</name>
</gene>
<organism evidence="4 5">
    <name type="scientific">Cohnella pontilimi</name>
    <dbReference type="NCBI Taxonomy" id="2564100"/>
    <lineage>
        <taxon>Bacteria</taxon>
        <taxon>Bacillati</taxon>
        <taxon>Bacillota</taxon>
        <taxon>Bacilli</taxon>
        <taxon>Bacillales</taxon>
        <taxon>Paenibacillaceae</taxon>
        <taxon>Cohnella</taxon>
    </lineage>
</organism>
<dbReference type="GO" id="GO:0005975">
    <property type="term" value="P:carbohydrate metabolic process"/>
    <property type="evidence" value="ECO:0007669"/>
    <property type="project" value="InterPro"/>
</dbReference>
<name>A0A4U0F9H2_9BACL</name>
<dbReference type="GO" id="GO:0046872">
    <property type="term" value="F:metal ion binding"/>
    <property type="evidence" value="ECO:0007669"/>
    <property type="project" value="UniProtKB-KW"/>
</dbReference>
<dbReference type="Pfam" id="PF01522">
    <property type="entry name" value="Polysacc_deac_1"/>
    <property type="match status" value="1"/>
</dbReference>
<dbReference type="InterPro" id="IPR002509">
    <property type="entry name" value="NODB_dom"/>
</dbReference>
<dbReference type="OrthoDB" id="2795102at2"/>